<protein>
    <recommendedName>
        <fullName evidence="4">succinate dehydrogenase</fullName>
        <ecNumber evidence="4">1.3.5.1</ecNumber>
    </recommendedName>
</protein>
<sequence>MSPAQIEQEYDAVIVGAGAAGLSAVLGLLERSGPNHKPKLLVISKLQALRSHTGSAEGGIAASLGNEEHDDWHWHYFDTVKGGDWLVDQDAAKILAQEARQTVIGLEHSGVAFSRRDNGHISQRKFGGHTSEYGAQPVKRAAYAADRIGHQILTSLWQQCLAQGVSFAEEWYVSDLVLSPARDRVEGLVAIDMHSGNVHAVRSKQIILCTGGAGRLFHTTSNSWDLTGDGMSAALCTGLELKDLEFIQFHPTGLGHTGFLLSEAARGEGGILRNSKGHAFMADYAPEHRDLAARDVVSRAIMSQVDQGLGIVDPAEPEGRADCVWLDLTSISPKTMAAKLPQVDETIRMYAGLDPAVDLIPVKPTAHYMMGGIPTTTDGQVYRLNDGERQVVEGLYAAGECACVGVHGANRLGGNSLLDACLFGRRAGQSAAEYLHNYTESKSELQELELAQACSNRREYIQELLSSASKPPTASESPASRALNAYQLLERLGQLMDETLSVRCNAEGMESALSELEHEIIPTAQALQVSDPSPRLNQELSALLEVQGLVQVAQAVLKASLARQESRGSLYRSDYPKRDDEHFLQHSLTNRNGQVDWQPVHIVDFPPKTRGY</sequence>
<dbReference type="RefSeq" id="WP_317643424.1">
    <property type="nucleotide sequence ID" value="NZ_AP026800.1"/>
</dbReference>
<keyword evidence="9" id="KW-0560">Oxidoreductase</keyword>
<evidence type="ECO:0000256" key="2">
    <source>
        <dbReference type="ARBA" id="ARBA00004170"/>
    </source>
</evidence>
<evidence type="ECO:0000256" key="9">
    <source>
        <dbReference type="ARBA" id="ARBA00023002"/>
    </source>
</evidence>
<dbReference type="Gene3D" id="3.90.700.10">
    <property type="entry name" value="Succinate dehydrogenase/fumarate reductase flavoprotein, catalytic domain"/>
    <property type="match status" value="1"/>
</dbReference>
<evidence type="ECO:0000256" key="3">
    <source>
        <dbReference type="ARBA" id="ARBA00008040"/>
    </source>
</evidence>
<dbReference type="InterPro" id="IPR027477">
    <property type="entry name" value="Succ_DH/fumarate_Rdtase_cat_sf"/>
</dbReference>
<keyword evidence="15" id="KW-1185">Reference proteome</keyword>
<reference evidence="14 15" key="1">
    <citation type="journal article" date="2023" name="Microbiol. Spectr.">
        <title>Symbiosis of Carpenter Bees with Uncharacterized Lactic Acid Bacteria Showing NAD Auxotrophy.</title>
        <authorList>
            <person name="Kawasaki S."/>
            <person name="Ozawa K."/>
            <person name="Mori T."/>
            <person name="Yamamoto A."/>
            <person name="Ito M."/>
            <person name="Ohkuma M."/>
            <person name="Sakamoto M."/>
            <person name="Matsutani M."/>
        </authorList>
    </citation>
    <scope>NUCLEOTIDE SEQUENCE [LARGE SCALE GENOMIC DNA]</scope>
    <source>
        <strain evidence="14 15">KimH</strain>
    </source>
</reference>
<evidence type="ECO:0000259" key="13">
    <source>
        <dbReference type="Pfam" id="PF02910"/>
    </source>
</evidence>
<dbReference type="NCBIfam" id="TIGR01812">
    <property type="entry name" value="sdhA_frdA_Gneg"/>
    <property type="match status" value="1"/>
</dbReference>
<dbReference type="Pfam" id="PF02910">
    <property type="entry name" value="Succ_DH_flav_C"/>
    <property type="match status" value="1"/>
</dbReference>
<evidence type="ECO:0000256" key="7">
    <source>
        <dbReference type="ARBA" id="ARBA00022827"/>
    </source>
</evidence>
<evidence type="ECO:0000256" key="5">
    <source>
        <dbReference type="ARBA" id="ARBA00022448"/>
    </source>
</evidence>
<evidence type="ECO:0000256" key="4">
    <source>
        <dbReference type="ARBA" id="ARBA00012792"/>
    </source>
</evidence>
<evidence type="ECO:0000256" key="8">
    <source>
        <dbReference type="ARBA" id="ARBA00022982"/>
    </source>
</evidence>
<keyword evidence="5" id="KW-0813">Transport</keyword>
<evidence type="ECO:0000256" key="11">
    <source>
        <dbReference type="ARBA" id="ARBA00049220"/>
    </source>
</evidence>
<dbReference type="InterPro" id="IPR015939">
    <property type="entry name" value="Fum_Rdtase/Succ_DH_flav-like_C"/>
</dbReference>
<keyword evidence="6" id="KW-0285">Flavoprotein</keyword>
<dbReference type="Gene3D" id="4.10.80.40">
    <property type="entry name" value="succinate dehydrogenase protein domain"/>
    <property type="match status" value="1"/>
</dbReference>
<comment type="cofactor">
    <cofactor evidence="1">
        <name>FAD</name>
        <dbReference type="ChEBI" id="CHEBI:57692"/>
    </cofactor>
</comment>
<feature type="domain" description="FAD-dependent oxidoreductase 2 FAD-binding" evidence="12">
    <location>
        <begin position="11"/>
        <end position="417"/>
    </location>
</feature>
<dbReference type="SUPFAM" id="SSF46977">
    <property type="entry name" value="Succinate dehydrogenase/fumarate reductase flavoprotein C-terminal domain"/>
    <property type="match status" value="1"/>
</dbReference>
<dbReference type="SUPFAM" id="SSF51905">
    <property type="entry name" value="FAD/NAD(P)-binding domain"/>
    <property type="match status" value="1"/>
</dbReference>
<dbReference type="PANTHER" id="PTHR11632:SF51">
    <property type="entry name" value="SUCCINATE DEHYDROGENASE [UBIQUINONE] FLAVOPROTEIN SUBUNIT, MITOCHONDRIAL"/>
    <property type="match status" value="1"/>
</dbReference>
<dbReference type="Proteomes" id="UP001321748">
    <property type="component" value="Chromosome"/>
</dbReference>
<dbReference type="EC" id="1.3.5.1" evidence="4"/>
<dbReference type="PROSITE" id="PS00504">
    <property type="entry name" value="FRD_SDH_FAD_BINDING"/>
    <property type="match status" value="1"/>
</dbReference>
<evidence type="ECO:0000313" key="14">
    <source>
        <dbReference type="EMBL" id="BDR54420.1"/>
    </source>
</evidence>
<dbReference type="InterPro" id="IPR014006">
    <property type="entry name" value="Succ_Dhase_FrdA_Gneg"/>
</dbReference>
<dbReference type="EMBL" id="AP026800">
    <property type="protein sequence ID" value="BDR54420.1"/>
    <property type="molecule type" value="Genomic_DNA"/>
</dbReference>
<dbReference type="InterPro" id="IPR003953">
    <property type="entry name" value="FAD-dep_OxRdtase_2_FAD-bd"/>
</dbReference>
<dbReference type="InterPro" id="IPR036188">
    <property type="entry name" value="FAD/NAD-bd_sf"/>
</dbReference>
<feature type="domain" description="Fumarate reductase/succinate dehydrogenase flavoprotein-like C-terminal" evidence="13">
    <location>
        <begin position="490"/>
        <end position="612"/>
    </location>
</feature>
<dbReference type="InterPro" id="IPR037099">
    <property type="entry name" value="Fum_R/Succ_DH_flav-like_C_sf"/>
</dbReference>
<comment type="similarity">
    <text evidence="3">Belongs to the FAD-dependent oxidoreductase 2 family. FRD/SDH subfamily.</text>
</comment>
<keyword evidence="7" id="KW-0274">FAD</keyword>
<evidence type="ECO:0000256" key="1">
    <source>
        <dbReference type="ARBA" id="ARBA00001974"/>
    </source>
</evidence>
<evidence type="ECO:0000259" key="12">
    <source>
        <dbReference type="Pfam" id="PF00890"/>
    </source>
</evidence>
<comment type="catalytic activity">
    <reaction evidence="11">
        <text>a quinone + succinate = fumarate + a quinol</text>
        <dbReference type="Rhea" id="RHEA:40523"/>
        <dbReference type="ChEBI" id="CHEBI:24646"/>
        <dbReference type="ChEBI" id="CHEBI:29806"/>
        <dbReference type="ChEBI" id="CHEBI:30031"/>
        <dbReference type="ChEBI" id="CHEBI:132124"/>
        <dbReference type="EC" id="1.3.5.1"/>
    </reaction>
</comment>
<proteinExistence type="inferred from homology"/>
<dbReference type="PANTHER" id="PTHR11632">
    <property type="entry name" value="SUCCINATE DEHYDROGENASE 2 FLAVOPROTEIN SUBUNIT"/>
    <property type="match status" value="1"/>
</dbReference>
<comment type="subcellular location">
    <subcellularLocation>
        <location evidence="2">Membrane</location>
        <topology evidence="2">Peripheral membrane protein</topology>
    </subcellularLocation>
</comment>
<name>A0ABN6SEG0_9BIFI</name>
<keyword evidence="8" id="KW-0249">Electron transport</keyword>
<dbReference type="InterPro" id="IPR030664">
    <property type="entry name" value="SdhA/FrdA/AprA"/>
</dbReference>
<dbReference type="SUPFAM" id="SSF56425">
    <property type="entry name" value="Succinate dehydrogenase/fumarate reductase flavoprotein, catalytic domain"/>
    <property type="match status" value="1"/>
</dbReference>
<dbReference type="Gene3D" id="1.20.58.100">
    <property type="entry name" value="Fumarate reductase/succinate dehydrogenase flavoprotein-like, C-terminal domain"/>
    <property type="match status" value="1"/>
</dbReference>
<evidence type="ECO:0000256" key="10">
    <source>
        <dbReference type="ARBA" id="ARBA00023136"/>
    </source>
</evidence>
<evidence type="ECO:0000313" key="15">
    <source>
        <dbReference type="Proteomes" id="UP001321748"/>
    </source>
</evidence>
<evidence type="ECO:0000256" key="6">
    <source>
        <dbReference type="ARBA" id="ARBA00022630"/>
    </source>
</evidence>
<dbReference type="Gene3D" id="3.50.50.60">
    <property type="entry name" value="FAD/NAD(P)-binding domain"/>
    <property type="match status" value="1"/>
</dbReference>
<gene>
    <name evidence="14" type="primary">sdhA_1</name>
    <name evidence="14" type="ORF">KIMH_05310</name>
</gene>
<keyword evidence="10" id="KW-0472">Membrane</keyword>
<dbReference type="PIRSF" id="PIRSF000171">
    <property type="entry name" value="SDHA_APRA_LASPO"/>
    <property type="match status" value="1"/>
</dbReference>
<accession>A0ABN6SEG0</accession>
<organism evidence="14 15">
    <name type="scientific">Bombiscardovia apis</name>
    <dbReference type="NCBI Taxonomy" id="2932182"/>
    <lineage>
        <taxon>Bacteria</taxon>
        <taxon>Bacillati</taxon>
        <taxon>Actinomycetota</taxon>
        <taxon>Actinomycetes</taxon>
        <taxon>Bifidobacteriales</taxon>
        <taxon>Bifidobacteriaceae</taxon>
        <taxon>Bombiscardovia</taxon>
    </lineage>
</organism>
<dbReference type="InterPro" id="IPR003952">
    <property type="entry name" value="FRD_SDH_FAD_BS"/>
</dbReference>
<dbReference type="Pfam" id="PF00890">
    <property type="entry name" value="FAD_binding_2"/>
    <property type="match status" value="1"/>
</dbReference>